<dbReference type="InterPro" id="IPR055436">
    <property type="entry name" value="Ig_TMEM131L_4"/>
</dbReference>
<feature type="domain" description="TMEM131 second Ig-like" evidence="10">
    <location>
        <begin position="219"/>
        <end position="311"/>
    </location>
</feature>
<feature type="domain" description="TMEM131L fifth Ig-like" evidence="13">
    <location>
        <begin position="1076"/>
        <end position="1139"/>
    </location>
</feature>
<evidence type="ECO:0000313" key="15">
    <source>
        <dbReference type="Proteomes" id="UP000005237"/>
    </source>
</evidence>
<organism evidence="14 15">
    <name type="scientific">Caenorhabditis japonica</name>
    <dbReference type="NCBI Taxonomy" id="281687"/>
    <lineage>
        <taxon>Eukaryota</taxon>
        <taxon>Metazoa</taxon>
        <taxon>Ecdysozoa</taxon>
        <taxon>Nematoda</taxon>
        <taxon>Chromadorea</taxon>
        <taxon>Rhabditida</taxon>
        <taxon>Rhabditina</taxon>
        <taxon>Rhabditomorpha</taxon>
        <taxon>Rhabditoidea</taxon>
        <taxon>Rhabditidae</taxon>
        <taxon>Peloderinae</taxon>
        <taxon>Caenorhabditis</taxon>
    </lineage>
</organism>
<dbReference type="GO" id="GO:0016020">
    <property type="term" value="C:membrane"/>
    <property type="evidence" value="ECO:0007669"/>
    <property type="project" value="UniProtKB-SubCell"/>
</dbReference>
<dbReference type="InterPro" id="IPR056311">
    <property type="entry name" value="TMEM131_Ig_2"/>
</dbReference>
<keyword evidence="4 8" id="KW-0732">Signal</keyword>
<dbReference type="PANTHER" id="PTHR22050:SF0">
    <property type="entry name" value="TRANSMEMBRANE PROTEIN 131 HOMOLOG"/>
    <property type="match status" value="1"/>
</dbReference>
<evidence type="ECO:0000256" key="4">
    <source>
        <dbReference type="ARBA" id="ARBA00022729"/>
    </source>
</evidence>
<name>A0A8R1I0C4_CAEJA</name>
<comment type="subcellular location">
    <subcellularLocation>
        <location evidence="1">Membrane</location>
        <topology evidence="1">Single-pass type I membrane protein</topology>
    </subcellularLocation>
</comment>
<feature type="compositionally biased region" description="Low complexity" evidence="7">
    <location>
        <begin position="1484"/>
        <end position="1498"/>
    </location>
</feature>
<feature type="domain" description="TMEM131L fourth Ig-like" evidence="12">
    <location>
        <begin position="866"/>
        <end position="1023"/>
    </location>
</feature>
<dbReference type="InterPro" id="IPR055437">
    <property type="entry name" value="TMEM131L_Ig_5"/>
</dbReference>
<evidence type="ECO:0000256" key="8">
    <source>
        <dbReference type="SAM" id="SignalP"/>
    </source>
</evidence>
<keyword evidence="5" id="KW-1133">Transmembrane helix</keyword>
<keyword evidence="3" id="KW-0812">Transmembrane</keyword>
<dbReference type="InterPro" id="IPR055435">
    <property type="entry name" value="Ig_TMEM131L_3"/>
</dbReference>
<evidence type="ECO:0000256" key="6">
    <source>
        <dbReference type="ARBA" id="ARBA00023136"/>
    </source>
</evidence>
<evidence type="ECO:0000259" key="9">
    <source>
        <dbReference type="Pfam" id="PF12371"/>
    </source>
</evidence>
<evidence type="ECO:0000259" key="10">
    <source>
        <dbReference type="Pfam" id="PF24495"/>
    </source>
</evidence>
<dbReference type="Gene3D" id="2.60.40.10">
    <property type="entry name" value="Immunoglobulins"/>
    <property type="match status" value="1"/>
</dbReference>
<dbReference type="Pfam" id="PF12371">
    <property type="entry name" value="TMEM131_like_N"/>
    <property type="match status" value="1"/>
</dbReference>
<feature type="compositionally biased region" description="Low complexity" evidence="7">
    <location>
        <begin position="1380"/>
        <end position="1403"/>
    </location>
</feature>
<feature type="region of interest" description="Disordered" evidence="7">
    <location>
        <begin position="1380"/>
        <end position="1531"/>
    </location>
</feature>
<dbReference type="Pfam" id="PF24498">
    <property type="entry name" value="Ig_TMEM131L_3"/>
    <property type="match status" value="1"/>
</dbReference>
<dbReference type="PANTHER" id="PTHR22050">
    <property type="entry name" value="RW1 PROTEIN HOMOLOG"/>
    <property type="match status" value="1"/>
</dbReference>
<keyword evidence="15" id="KW-1185">Reference proteome</keyword>
<accession>A0A8R1I0C4</accession>
<evidence type="ECO:0000256" key="1">
    <source>
        <dbReference type="ARBA" id="ARBA00004479"/>
    </source>
</evidence>
<reference evidence="14" key="2">
    <citation type="submission" date="2022-06" db="UniProtKB">
        <authorList>
            <consortium name="EnsemblMetazoa"/>
        </authorList>
    </citation>
    <scope>IDENTIFICATION</scope>
    <source>
        <strain evidence="14">DF5081</strain>
    </source>
</reference>
<evidence type="ECO:0000256" key="7">
    <source>
        <dbReference type="SAM" id="MobiDB-lite"/>
    </source>
</evidence>
<feature type="region of interest" description="Disordered" evidence="7">
    <location>
        <begin position="1647"/>
        <end position="1668"/>
    </location>
</feature>
<comment type="similarity">
    <text evidence="2">Belongs to the TMEM131 family.</text>
</comment>
<dbReference type="Pfam" id="PF24501">
    <property type="entry name" value="Ig_TMEM131L_5"/>
    <property type="match status" value="1"/>
</dbReference>
<dbReference type="Pfam" id="PF24495">
    <property type="entry name" value="Ig_TMEM131_2"/>
    <property type="match status" value="1"/>
</dbReference>
<feature type="domain" description="Transmembrane protein 131-like N-terminal" evidence="9">
    <location>
        <begin position="120"/>
        <end position="202"/>
    </location>
</feature>
<proteinExistence type="inferred from homology"/>
<keyword evidence="6" id="KW-0472">Membrane</keyword>
<dbReference type="InterPro" id="IPR039877">
    <property type="entry name" value="TMEM131-like"/>
</dbReference>
<dbReference type="EnsemblMetazoa" id="CJA13525.1">
    <property type="protein sequence ID" value="CJA13525.1"/>
    <property type="gene ID" value="WBGene00132729"/>
</dbReference>
<evidence type="ECO:0000259" key="13">
    <source>
        <dbReference type="Pfam" id="PF24501"/>
    </source>
</evidence>
<dbReference type="InterPro" id="IPR022113">
    <property type="entry name" value="TMEM131L_N"/>
</dbReference>
<feature type="compositionally biased region" description="Polar residues" evidence="7">
    <location>
        <begin position="1647"/>
        <end position="1659"/>
    </location>
</feature>
<dbReference type="InterPro" id="IPR013783">
    <property type="entry name" value="Ig-like_fold"/>
</dbReference>
<reference evidence="15" key="1">
    <citation type="submission" date="2010-08" db="EMBL/GenBank/DDBJ databases">
        <authorList>
            <consortium name="Caenorhabditis japonica Sequencing Consortium"/>
            <person name="Wilson R.K."/>
        </authorList>
    </citation>
    <scope>NUCLEOTIDE SEQUENCE [LARGE SCALE GENOMIC DNA]</scope>
    <source>
        <strain evidence="15">DF5081</strain>
    </source>
</reference>
<feature type="chain" id="PRO_5035933391" evidence="8">
    <location>
        <begin position="35"/>
        <end position="1668"/>
    </location>
</feature>
<evidence type="ECO:0000259" key="11">
    <source>
        <dbReference type="Pfam" id="PF24498"/>
    </source>
</evidence>
<evidence type="ECO:0000256" key="2">
    <source>
        <dbReference type="ARBA" id="ARBA00006682"/>
    </source>
</evidence>
<feature type="compositionally biased region" description="Pro residues" evidence="7">
    <location>
        <begin position="1446"/>
        <end position="1469"/>
    </location>
</feature>
<dbReference type="Proteomes" id="UP000005237">
    <property type="component" value="Unassembled WGS sequence"/>
</dbReference>
<feature type="signal peptide" evidence="8">
    <location>
        <begin position="1"/>
        <end position="34"/>
    </location>
</feature>
<protein>
    <submittedName>
        <fullName evidence="14">TMEM131_like domain-containing protein</fullName>
    </submittedName>
</protein>
<dbReference type="Pfam" id="PF24499">
    <property type="entry name" value="Ig_TMEM131L_4"/>
    <property type="match status" value="1"/>
</dbReference>
<evidence type="ECO:0000256" key="5">
    <source>
        <dbReference type="ARBA" id="ARBA00022989"/>
    </source>
</evidence>
<feature type="domain" description="TMEM131L third Ig-like" evidence="11">
    <location>
        <begin position="477"/>
        <end position="568"/>
    </location>
</feature>
<evidence type="ECO:0000259" key="12">
    <source>
        <dbReference type="Pfam" id="PF24499"/>
    </source>
</evidence>
<evidence type="ECO:0000313" key="14">
    <source>
        <dbReference type="EnsemblMetazoa" id="CJA13525.1"/>
    </source>
</evidence>
<evidence type="ECO:0000256" key="3">
    <source>
        <dbReference type="ARBA" id="ARBA00022692"/>
    </source>
</evidence>
<sequence length="1668" mass="187629">MPLSAFIRVSSRFIRTSCISLLFALFLLASTTLADQAWPLPEDVSASLIHEIPVLHTAFVQIGEELHYLNQPIRPENVHHLPVFDNLGDGKPGERPTNGKRAKKGTFNVLKMAGKGELPMEMDPPMLDFGQNAVGTAQKRKIYIRNMLNEEIYLDALAVNSIEFQASYFEQFKLPPHGVTSVEVVFLPREIGKRSTTVHFYTSVGMFTYKVQGNCVSNPYRISPFTGYRLPMNSSISKPIIIFNPHPYTMRITEINTSGGNGHVELPHEVDHTLANEPPQYWDIRPYQSKHIATVVLVGGTSENSTVFVRIASELYHDFDHREMLTDIYLTIPIEVQKKRGVFVFDEILDFGLIRQGVKSEPKYFTVAQYQIGGRLEFETLYVDRGDHTPLYMEFTTNPPIVVYPASKGSVTLGLKVNLVKVHLEGKNVQMSSNQHMKQITGNIIAVSRGGNYNVSLPYRADVFRGDLVSIDNDLSIQEDLRPPHQRIIRLENQLPFDVAIWNISVASELRPHFSVRLVDRTVLIRSGHISPVFVLKYNKKVPPTLKNSTIYVQTNVTTFNLSLHTYTGKMSIELTSVDKTAFDFGYVERNDTRTIRFVVWNDNHAELLIKNLAIPHRNAYRLYEVGVKNKGNFTDVRNDERLEYVEPTDVTIPAMRGKIFDLELKVPFDGAVQEGNVVFETDFESRVFAMTYHVSDGSLQSFPDEVSFGQTYPSKMVYRTLQVFNSFTEDMTVTRITTLNEDPRFFFEGFDPLNPPVLRSGRLTNLGRIIFSPSAPCEHEYCYLGMPLGSTDGAWFIHGLGLPSNLPEIDSYLYKNLRRKYEALVKNGKHHVNTTIILDTDKAKNIKIKTSAELVWPRLLTRSSIHFPLTALGNFTIVNLTLANPTQVPVAIQVIPLVIYPDAESLVELMRPHLASDLTDHVEMNETLMFSLRDTELFTLKPDSPVPKLREAFEHHLNHDMARYNGEINIPRFTLSMILRPNTKVRLRLGFLPSDYTLRSSLLLIRNNLTGIEPVVMYGKGARIGVKVEGVEARSKKPLLFEIRHDHLTDCNNPKRLMHKLHSTLTVRRPFQVMNSGEVQFTVTNMSINGVPCENRGFRILNCYPFRLQPNETYALDIAYTPDFLTTTNEADLQLYMHMNGSAWLFPLAATVPGDMLAKCHQALPRPPFENIMYYSCVTALIFCLVCVLACAYLEGDRAIACAIRQQFAVPRHVFDLNNLKPTPTPATAASANPAHSKEISEADKKKWRIASAPSTLRASSDAWWISRFLISLANWVVQCVHSVWKCSLRYRKDKSTLSEPLGKPKKKKTAVTAVKKEDVIPTPEIPVGESGKTKKITTKEKVEEFRQMLELIESQKNDGDVDSEKILEMEEELAEIWATTRKASSQTQASTSAPETAPSTTISKSQKKKKKAQVQQQNNNKPVVQKESPKPPTPPRKVQEVQPVQPPPVPVVQKPPPVQAQPQPQPQPQKAKNSKPSKAQTPSASAPRVQAQAQAQAPPPQKTPAKKAPPPQAPPVSQEITDPAPLLPNSPDLFYRQFLASSGNPTETTAWDWDSPAAQAAMPFLNLWNYSTPLNTEQMEDLIRQANENSTIDYGFQMSTTSTTTPSEPASSENWATTRVMGLEDDGEDAPDWVDEIAQQQNNEISNLEGQSKSSGPEIQFIPKIG</sequence>
<feature type="compositionally biased region" description="Low complexity" evidence="7">
    <location>
        <begin position="1415"/>
        <end position="1428"/>
    </location>
</feature>
<feature type="compositionally biased region" description="Pro residues" evidence="7">
    <location>
        <begin position="1499"/>
        <end position="1516"/>
    </location>
</feature>